<accession>A0ACC5RF85</accession>
<proteinExistence type="predicted"/>
<name>A0ACC5RF85_9HYPH</name>
<organism evidence="1 2">
    <name type="scientific">Taklimakanibacter albus</name>
    <dbReference type="NCBI Taxonomy" id="2800327"/>
    <lineage>
        <taxon>Bacteria</taxon>
        <taxon>Pseudomonadati</taxon>
        <taxon>Pseudomonadota</taxon>
        <taxon>Alphaproteobacteria</taxon>
        <taxon>Hyphomicrobiales</taxon>
        <taxon>Aestuariivirgaceae</taxon>
        <taxon>Taklimakanibacter</taxon>
    </lineage>
</organism>
<protein>
    <submittedName>
        <fullName evidence="1">Alpha/beta fold hydrolase</fullName>
    </submittedName>
</protein>
<dbReference type="EMBL" id="JAENHL010000008">
    <property type="protein sequence ID" value="MBK1871264.1"/>
    <property type="molecule type" value="Genomic_DNA"/>
</dbReference>
<dbReference type="Proteomes" id="UP000616151">
    <property type="component" value="Unassembled WGS sequence"/>
</dbReference>
<keyword evidence="1" id="KW-0378">Hydrolase</keyword>
<keyword evidence="2" id="KW-1185">Reference proteome</keyword>
<evidence type="ECO:0000313" key="2">
    <source>
        <dbReference type="Proteomes" id="UP000616151"/>
    </source>
</evidence>
<reference evidence="1" key="1">
    <citation type="submission" date="2021-01" db="EMBL/GenBank/DDBJ databases">
        <authorList>
            <person name="Sun Q."/>
        </authorList>
    </citation>
    <scope>NUCLEOTIDE SEQUENCE</scope>
    <source>
        <strain evidence="1">YIM B02566</strain>
    </source>
</reference>
<gene>
    <name evidence="1" type="ORF">JHL16_33165</name>
</gene>
<evidence type="ECO:0000313" key="1">
    <source>
        <dbReference type="EMBL" id="MBK1871264.1"/>
    </source>
</evidence>
<sequence length="398" mass="44508">MIYRFGEHQIDTDLFEVKRGSDVVKVEPQVFDLLVYLISHRNRVVSQSELLDEIWSGKIVSLSTVASRINAARSAIGDSGAEQKLIRTIQRKGFRFVGEVSEAAVPLMEMRRPFETADAQDIRFCTTSDNVRIAYALAGKGRPILKAGNWLNHLEYDWKSPIWSHLLRWMASDNQLVRYDARGNGLSDWDVAEISFASYLRDLESVADASGLERFTLFGISQGCAVSIAYAAKHPDRVEKLVLYGGFARGRRIRGTIEEIEQAEAMLTLMRTGWGQENPAFRQMFTSLLLPGGTPEQMQWFNDLQKATASPQNAVRMRFVSDTLDVSGLLAQVKAPTLVLHCKDDAVQPFSEGMYIAAGIPGARFAGLEGRNHLILEGDPGWSKFQEEVSRFLNDGNV</sequence>
<comment type="caution">
    <text evidence="1">The sequence shown here is derived from an EMBL/GenBank/DDBJ whole genome shotgun (WGS) entry which is preliminary data.</text>
</comment>